<evidence type="ECO:0000313" key="22">
    <source>
        <dbReference type="RefSeq" id="XP_008564466.1"/>
    </source>
</evidence>
<gene>
    <name evidence="22" type="primary">GPR126</name>
</gene>
<dbReference type="PRINTS" id="PR00249">
    <property type="entry name" value="GPCRSECRETIN"/>
</dbReference>
<dbReference type="InterPro" id="IPR013320">
    <property type="entry name" value="ConA-like_dom_sf"/>
</dbReference>
<comment type="caution">
    <text evidence="13">Lacks conserved residue(s) required for the propagation of feature annotation.</text>
</comment>
<evidence type="ECO:0000259" key="17">
    <source>
        <dbReference type="PROSITE" id="PS01180"/>
    </source>
</evidence>
<feature type="domain" description="CUB" evidence="17">
    <location>
        <begin position="34"/>
        <end position="142"/>
    </location>
</feature>
<feature type="domain" description="Pentraxin (PTX)" evidence="20">
    <location>
        <begin position="147"/>
        <end position="349"/>
    </location>
</feature>
<dbReference type="Gene3D" id="1.20.1070.10">
    <property type="entry name" value="Rhodopsin 7-helix transmembrane proteins"/>
    <property type="match status" value="1"/>
</dbReference>
<keyword evidence="10 22" id="KW-0675">Receptor</keyword>
<dbReference type="RefSeq" id="XP_008564466.1">
    <property type="nucleotide sequence ID" value="XM_008566244.1"/>
</dbReference>
<evidence type="ECO:0000256" key="10">
    <source>
        <dbReference type="ARBA" id="ARBA00023170"/>
    </source>
</evidence>
<dbReference type="InterPro" id="IPR000832">
    <property type="entry name" value="GPCR_2_secretin-like"/>
</dbReference>
<feature type="domain" description="GAIN-B" evidence="18">
    <location>
        <begin position="635"/>
        <end position="818"/>
    </location>
</feature>
<dbReference type="PROSITE" id="PS50221">
    <property type="entry name" value="GAIN_B"/>
    <property type="match status" value="1"/>
</dbReference>
<feature type="region of interest" description="Disordered" evidence="14">
    <location>
        <begin position="1121"/>
        <end position="1149"/>
    </location>
</feature>
<dbReference type="SMART" id="SM00159">
    <property type="entry name" value="PTX"/>
    <property type="match status" value="1"/>
</dbReference>
<feature type="transmembrane region" description="Helical" evidence="15">
    <location>
        <begin position="935"/>
        <end position="956"/>
    </location>
</feature>
<evidence type="ECO:0000256" key="9">
    <source>
        <dbReference type="ARBA" id="ARBA00023157"/>
    </source>
</evidence>
<dbReference type="SUPFAM" id="SSF81321">
    <property type="entry name" value="Family A G protein-coupled receptor-like"/>
    <property type="match status" value="1"/>
</dbReference>
<evidence type="ECO:0000256" key="7">
    <source>
        <dbReference type="ARBA" id="ARBA00023040"/>
    </source>
</evidence>
<dbReference type="PROSITE" id="PS01180">
    <property type="entry name" value="CUB"/>
    <property type="match status" value="1"/>
</dbReference>
<evidence type="ECO:0000256" key="11">
    <source>
        <dbReference type="ARBA" id="ARBA00023180"/>
    </source>
</evidence>
<dbReference type="Pfam" id="PF00002">
    <property type="entry name" value="7tm_2"/>
    <property type="match status" value="1"/>
</dbReference>
<dbReference type="PROSITE" id="PS00650">
    <property type="entry name" value="G_PROTEIN_RECEP_F2_2"/>
    <property type="match status" value="1"/>
</dbReference>
<sequence>MWSYHWKWKPSPLLFLFALCIMYVPHSVWGCANCRVVLSNPSGTFTSPCYPNDYPNSQACMWTLRAPTGYIIQITFNDFDIEEAPNCIYDSLSLDNGESQTKFCGATAKGLSFNSSANEMHVSFSSDFSIQKKGFNASYIRVAVSLRNQKVILPQTLDAYQVSVAKSVSIPELGAFTLCFEATKVGHEDHDWTAFSYSDASFTQLLSFGKDKSGYFVSISGSKCLLNSVLPVKEKEDIFTESFEQLCIIWNNSLGSVGVNFKRNYETVPCDSTISKVIPGNGKLLLGSNQNEIASLKGDIYNFRLWNFTMNSKILSNLSCNVKGNVVDWQNDFWSIPTLALKAESNLSCGSYLIPLPVAELANCADLGTLCRDGIIYRISLVIQNILHHPEVKVQSKVAEWLNSTFQNWNYTVYVVNISFHLSTGEDKIKVKRSIVNDQRLVIWALLVYNATNNANLEGKIIQQKLLKNNESLDEGLRLYTVNVRQLGTCAAVEEPKGFHWPAIAPSEYSLPCPDKPGFFASRICYHNSANTSLAYWGLPDVSNCSREANEVASQILNLTADGQNLTSANITSIVEQVKRIVNKEENIDITLGSTLMNIFSNILSSSDSDLLESSSEALKTIDELAFKIDLNSTPRVNITTRNLALGVSSLSSGTNAISNFSIGLPSNNESYFQMDFESGQVDSLASVILPPNLLENLSQEDSVLVRRAQFTFFNKTGLFQDVGPQRKTLVSYVMACSIGNITIQGLKDPVQIKIKHTRTQEVHHPICAFWDLNKNKSFGGWNTSGCVAHRDSDAGETVCLCNHFTHFGVLMDLPRSASQIDARNTKVLTFITYIGCGISAIFSAATLLTYVAFEKLRRDYPSKILMNLSTALLFLNLIFLLDGWITSFDVAGLCTAAAALLHFFLLATFTWMGLEAIHMYIALVKVFNTYIRRYILKFCIIGWGLPALVVSVVLASRNQNEVYGKESYGKEQGDEFCWIRDPVIFYVTCAGYFGVMFFLNVAMFIVVMVQICGRNGKRSNRTLREEVLRNLRSVVSLTFLLGMTWGFAFFAWGPLNVPFMYLFSIFNSLQGLFIFIFHCAMKENVQKQWRRHLCCGRFRLADNSDWSKTATNIIKKSSDNLGKSLSSSSIGSNSTYLTSKSKSGSTTYFKRNSHTENASMDKSLSKLTHADGEQTSIIPVHQVIDKVKGYCNAHSDNFYKNIIMSDTFSHSTKF</sequence>
<evidence type="ECO:0000256" key="15">
    <source>
        <dbReference type="SAM" id="Phobius"/>
    </source>
</evidence>
<evidence type="ECO:0000256" key="4">
    <source>
        <dbReference type="ARBA" id="ARBA00022692"/>
    </source>
</evidence>
<dbReference type="Pfam" id="PF01825">
    <property type="entry name" value="GPS"/>
    <property type="match status" value="1"/>
</dbReference>
<evidence type="ECO:0000256" key="5">
    <source>
        <dbReference type="ARBA" id="ARBA00022729"/>
    </source>
</evidence>
<dbReference type="Gene3D" id="2.60.120.290">
    <property type="entry name" value="Spermadhesin, CUB domain"/>
    <property type="match status" value="1"/>
</dbReference>
<proteinExistence type="inferred from homology"/>
<dbReference type="InterPro" id="IPR000203">
    <property type="entry name" value="GPS"/>
</dbReference>
<dbReference type="SMART" id="SM00042">
    <property type="entry name" value="CUB"/>
    <property type="match status" value="1"/>
</dbReference>
<dbReference type="Pfam" id="PF25307">
    <property type="entry name" value="SEA_Gpr126"/>
    <property type="match status" value="1"/>
</dbReference>
<evidence type="ECO:0000256" key="3">
    <source>
        <dbReference type="ARBA" id="ARBA00022475"/>
    </source>
</evidence>
<feature type="transmembrane region" description="Helical" evidence="15">
    <location>
        <begin position="866"/>
        <end position="885"/>
    </location>
</feature>
<feature type="compositionally biased region" description="Low complexity" evidence="14">
    <location>
        <begin position="1121"/>
        <end position="1135"/>
    </location>
</feature>
<accession>A0ABM0Q7X5</accession>
<dbReference type="InterPro" id="IPR001759">
    <property type="entry name" value="PTX_dom"/>
</dbReference>
<dbReference type="CDD" id="cd00041">
    <property type="entry name" value="CUB"/>
    <property type="match status" value="1"/>
</dbReference>
<dbReference type="InterPro" id="IPR000859">
    <property type="entry name" value="CUB_dom"/>
</dbReference>
<dbReference type="PANTHER" id="PTHR12011">
    <property type="entry name" value="ADHESION G-PROTEIN COUPLED RECEPTOR"/>
    <property type="match status" value="1"/>
</dbReference>
<feature type="transmembrane region" description="Helical" evidence="15">
    <location>
        <begin position="1060"/>
        <end position="1082"/>
    </location>
</feature>
<dbReference type="PANTHER" id="PTHR12011:SF290">
    <property type="entry name" value="ADHESION G-PROTEIN COUPLED RECEPTOR G6"/>
    <property type="match status" value="1"/>
</dbReference>
<dbReference type="PROSITE" id="PS51828">
    <property type="entry name" value="PTX_2"/>
    <property type="match status" value="1"/>
</dbReference>
<keyword evidence="4 15" id="KW-0812">Transmembrane</keyword>
<feature type="transmembrane region" description="Helical" evidence="15">
    <location>
        <begin position="984"/>
        <end position="1014"/>
    </location>
</feature>
<dbReference type="SUPFAM" id="SSF49854">
    <property type="entry name" value="Spermadhesin, CUB domain"/>
    <property type="match status" value="1"/>
</dbReference>
<keyword evidence="8 15" id="KW-0472">Membrane</keyword>
<name>A0ABM0Q7X5_GALVR</name>
<dbReference type="Proteomes" id="UP000694923">
    <property type="component" value="Unplaced"/>
</dbReference>
<dbReference type="InterPro" id="IPR046338">
    <property type="entry name" value="GAIN_dom_sf"/>
</dbReference>
<dbReference type="Pfam" id="PF00431">
    <property type="entry name" value="CUB"/>
    <property type="match status" value="1"/>
</dbReference>
<dbReference type="Pfam" id="PF26574">
    <property type="entry name" value="GAIN_ADGRG2"/>
    <property type="match status" value="1"/>
</dbReference>
<keyword evidence="7" id="KW-0297">G-protein coupled receptor</keyword>
<evidence type="ECO:0000256" key="6">
    <source>
        <dbReference type="ARBA" id="ARBA00022989"/>
    </source>
</evidence>
<keyword evidence="9 13" id="KW-1015">Disulfide bond</keyword>
<reference evidence="22" key="1">
    <citation type="submission" date="2025-08" db="UniProtKB">
        <authorList>
            <consortium name="RefSeq"/>
        </authorList>
    </citation>
    <scope>IDENTIFICATION</scope>
</reference>
<keyword evidence="12" id="KW-0807">Transducer</keyword>
<evidence type="ECO:0000256" key="1">
    <source>
        <dbReference type="ARBA" id="ARBA00004651"/>
    </source>
</evidence>
<feature type="disulfide bond" evidence="13">
    <location>
        <begin position="87"/>
        <end position="104"/>
    </location>
</feature>
<dbReference type="InterPro" id="IPR017981">
    <property type="entry name" value="GPCR_2-like_7TM"/>
</dbReference>
<keyword evidence="3" id="KW-1003">Cell membrane</keyword>
<evidence type="ECO:0000256" key="8">
    <source>
        <dbReference type="ARBA" id="ARBA00023136"/>
    </source>
</evidence>
<feature type="domain" description="G-protein coupled receptors family 2 profile 2" evidence="19">
    <location>
        <begin position="829"/>
        <end position="1083"/>
    </location>
</feature>
<comment type="similarity">
    <text evidence="2">Belongs to the G-protein coupled receptor 2 family. Adhesion G-protein coupled receptor (ADGR) subfamily.</text>
</comment>
<feature type="transmembrane region" description="Helical" evidence="15">
    <location>
        <begin position="891"/>
        <end position="915"/>
    </location>
</feature>
<feature type="transmembrane region" description="Helical" evidence="15">
    <location>
        <begin position="1035"/>
        <end position="1054"/>
    </location>
</feature>
<keyword evidence="11" id="KW-0325">Glycoprotein</keyword>
<feature type="signal peptide" evidence="16">
    <location>
        <begin position="1"/>
        <end position="30"/>
    </location>
</feature>
<keyword evidence="21" id="KW-1185">Reference proteome</keyword>
<dbReference type="Gene3D" id="2.60.120.200">
    <property type="match status" value="1"/>
</dbReference>
<evidence type="ECO:0000256" key="13">
    <source>
        <dbReference type="PROSITE-ProRule" id="PRU00059"/>
    </source>
</evidence>
<evidence type="ECO:0000256" key="12">
    <source>
        <dbReference type="ARBA" id="ARBA00023224"/>
    </source>
</evidence>
<dbReference type="InterPro" id="IPR035914">
    <property type="entry name" value="Sperma_CUB_dom_sf"/>
</dbReference>
<comment type="subcellular location">
    <subcellularLocation>
        <location evidence="1">Cell membrane</location>
        <topology evidence="1">Multi-pass membrane protein</topology>
    </subcellularLocation>
</comment>
<feature type="transmembrane region" description="Helical" evidence="15">
    <location>
        <begin position="831"/>
        <end position="854"/>
    </location>
</feature>
<evidence type="ECO:0000259" key="19">
    <source>
        <dbReference type="PROSITE" id="PS50261"/>
    </source>
</evidence>
<dbReference type="Gene3D" id="2.60.220.50">
    <property type="match status" value="1"/>
</dbReference>
<evidence type="ECO:0000259" key="18">
    <source>
        <dbReference type="PROSITE" id="PS50221"/>
    </source>
</evidence>
<dbReference type="InterPro" id="IPR058857">
    <property type="entry name" value="GAIN_ADGRG2/6"/>
</dbReference>
<dbReference type="Pfam" id="PF00354">
    <property type="entry name" value="Pentaxin"/>
    <property type="match status" value="1"/>
</dbReference>
<dbReference type="InterPro" id="IPR057244">
    <property type="entry name" value="GAIN_B"/>
</dbReference>
<evidence type="ECO:0000259" key="20">
    <source>
        <dbReference type="PROSITE" id="PS51828"/>
    </source>
</evidence>
<organism evidence="21 22">
    <name type="scientific">Galeopterus variegatus</name>
    <name type="common">Malayan flying lemur</name>
    <name type="synonym">Cynocephalus variegatus</name>
    <dbReference type="NCBI Taxonomy" id="482537"/>
    <lineage>
        <taxon>Eukaryota</taxon>
        <taxon>Metazoa</taxon>
        <taxon>Chordata</taxon>
        <taxon>Craniata</taxon>
        <taxon>Vertebrata</taxon>
        <taxon>Euteleostomi</taxon>
        <taxon>Mammalia</taxon>
        <taxon>Eutheria</taxon>
        <taxon>Euarchontoglires</taxon>
        <taxon>Dermoptera</taxon>
        <taxon>Cynocephalidae</taxon>
        <taxon>Galeopterus</taxon>
    </lineage>
</organism>
<dbReference type="GeneID" id="103585320"/>
<keyword evidence="6 15" id="KW-1133">Transmembrane helix</keyword>
<dbReference type="SMART" id="SM00303">
    <property type="entry name" value="GPS"/>
    <property type="match status" value="1"/>
</dbReference>
<dbReference type="InterPro" id="IPR057333">
    <property type="entry name" value="SEA_Gpr126"/>
</dbReference>
<feature type="compositionally biased region" description="Polar residues" evidence="14">
    <location>
        <begin position="1136"/>
        <end position="1149"/>
    </location>
</feature>
<evidence type="ECO:0000256" key="16">
    <source>
        <dbReference type="SAM" id="SignalP"/>
    </source>
</evidence>
<protein>
    <submittedName>
        <fullName evidence="22">G-protein coupled receptor 126 isoform X2</fullName>
    </submittedName>
</protein>
<feature type="chain" id="PRO_5047159402" evidence="16">
    <location>
        <begin position="31"/>
        <end position="1215"/>
    </location>
</feature>
<dbReference type="SUPFAM" id="SSF49899">
    <property type="entry name" value="Concanavalin A-like lectins/glucanases"/>
    <property type="match status" value="1"/>
</dbReference>
<dbReference type="PROSITE" id="PS50261">
    <property type="entry name" value="G_PROTEIN_RECEP_F2_4"/>
    <property type="match status" value="1"/>
</dbReference>
<keyword evidence="5 16" id="KW-0732">Signal</keyword>
<dbReference type="InterPro" id="IPR017983">
    <property type="entry name" value="GPCR_2_secretin-like_CS"/>
</dbReference>
<evidence type="ECO:0000313" key="21">
    <source>
        <dbReference type="Proteomes" id="UP000694923"/>
    </source>
</evidence>
<evidence type="ECO:0000256" key="14">
    <source>
        <dbReference type="SAM" id="MobiDB-lite"/>
    </source>
</evidence>
<evidence type="ECO:0000256" key="2">
    <source>
        <dbReference type="ARBA" id="ARBA00007343"/>
    </source>
</evidence>